<gene>
    <name evidence="2" type="primary">LOC114344698</name>
</gene>
<dbReference type="Gene3D" id="3.40.30.10">
    <property type="entry name" value="Glutaredoxin"/>
    <property type="match status" value="1"/>
</dbReference>
<sequence>MESHYVLRNPITSESIKEVILNLTKNHLNRSFSSSATLIPPSQPKVQVKTEVVVAELYTDTFLPTILEKDKTVVVLYYTKQCSFCNGVSYIFLTVARKFSLMSNLIFTRIDGDINILPWEYTMETYPTILFFPAKRKSESRVFPSSISITVPNLINFLLVNLEPNLKIQALWSMCVQTKLPKEQSFCYSTLLEETLNLINDTLKEWRKSHKLQRQILLHRLKALRQLHLLFAHTPTKHIDISDYLKKLDLNVRHTEDFYMSKEIKHPRYEL</sequence>
<evidence type="ECO:0000259" key="1">
    <source>
        <dbReference type="Pfam" id="PF00085"/>
    </source>
</evidence>
<dbReference type="RefSeq" id="XP_028151323.1">
    <property type="nucleotide sequence ID" value="XM_028295522.1"/>
</dbReference>
<dbReference type="InterPro" id="IPR036249">
    <property type="entry name" value="Thioredoxin-like_sf"/>
</dbReference>
<dbReference type="InterPro" id="IPR052792">
    <property type="entry name" value="Thioredoxin_dom-contain_11"/>
</dbReference>
<organism evidence="2">
    <name type="scientific">Diabrotica virgifera virgifera</name>
    <name type="common">western corn rootworm</name>
    <dbReference type="NCBI Taxonomy" id="50390"/>
    <lineage>
        <taxon>Eukaryota</taxon>
        <taxon>Metazoa</taxon>
        <taxon>Ecdysozoa</taxon>
        <taxon>Arthropoda</taxon>
        <taxon>Hexapoda</taxon>
        <taxon>Insecta</taxon>
        <taxon>Pterygota</taxon>
        <taxon>Neoptera</taxon>
        <taxon>Endopterygota</taxon>
        <taxon>Coleoptera</taxon>
        <taxon>Polyphaga</taxon>
        <taxon>Cucujiformia</taxon>
        <taxon>Chrysomeloidea</taxon>
        <taxon>Chrysomelidae</taxon>
        <taxon>Galerucinae</taxon>
        <taxon>Diabroticina</taxon>
        <taxon>Diabroticites</taxon>
        <taxon>Diabrotica</taxon>
    </lineage>
</organism>
<dbReference type="SUPFAM" id="SSF52833">
    <property type="entry name" value="Thioredoxin-like"/>
    <property type="match status" value="1"/>
</dbReference>
<dbReference type="PANTHER" id="PTHR46497:SF1">
    <property type="entry name" value="THIOREDOXIN DOMAIN-CONTAINING PROTEIN 11"/>
    <property type="match status" value="1"/>
</dbReference>
<accession>A0A6P7H0S9</accession>
<dbReference type="AlphaFoldDB" id="A0A6P7H0S9"/>
<name>A0A6P7H0S9_DIAVI</name>
<evidence type="ECO:0000313" key="2">
    <source>
        <dbReference type="RefSeq" id="XP_028151323.1"/>
    </source>
</evidence>
<feature type="domain" description="Thioredoxin" evidence="1">
    <location>
        <begin position="54"/>
        <end position="139"/>
    </location>
</feature>
<protein>
    <submittedName>
        <fullName evidence="2">Thioredoxin domain-containing protein 11</fullName>
    </submittedName>
</protein>
<dbReference type="PANTHER" id="PTHR46497">
    <property type="entry name" value="THIOREDOXIN DOMAIN-CONTAINING PROTEIN 11"/>
    <property type="match status" value="1"/>
</dbReference>
<dbReference type="InterPro" id="IPR013766">
    <property type="entry name" value="Thioredoxin_domain"/>
</dbReference>
<dbReference type="InParanoid" id="A0A6P7H0S9"/>
<proteinExistence type="predicted"/>
<reference evidence="2" key="1">
    <citation type="submission" date="2025-08" db="UniProtKB">
        <authorList>
            <consortium name="RefSeq"/>
        </authorList>
    </citation>
    <scope>IDENTIFICATION</scope>
    <source>
        <tissue evidence="2">Whole insect</tissue>
    </source>
</reference>
<dbReference type="Pfam" id="PF00085">
    <property type="entry name" value="Thioredoxin"/>
    <property type="match status" value="1"/>
</dbReference>